<keyword evidence="1" id="KW-0472">Membrane</keyword>
<proteinExistence type="predicted"/>
<name>A0A645IV92_9ZZZZ</name>
<gene>
    <name evidence="2" type="ORF">SDC9_202931</name>
</gene>
<evidence type="ECO:0000256" key="1">
    <source>
        <dbReference type="SAM" id="Phobius"/>
    </source>
</evidence>
<protein>
    <submittedName>
        <fullName evidence="2">Uncharacterized protein</fullName>
    </submittedName>
</protein>
<organism evidence="2">
    <name type="scientific">bioreactor metagenome</name>
    <dbReference type="NCBI Taxonomy" id="1076179"/>
    <lineage>
        <taxon>unclassified sequences</taxon>
        <taxon>metagenomes</taxon>
        <taxon>ecological metagenomes</taxon>
    </lineage>
</organism>
<keyword evidence="1" id="KW-1133">Transmembrane helix</keyword>
<dbReference type="AlphaFoldDB" id="A0A645IV92"/>
<sequence>MRNRIMYVILCQVLLSLKDKETSNKTTDIINAFYYNKITKIIINFKLSSHEKKLFIFNCFGILCIIVCTANHRTAGAGSIGK</sequence>
<accession>A0A645IV92</accession>
<reference evidence="2" key="1">
    <citation type="submission" date="2019-08" db="EMBL/GenBank/DDBJ databases">
        <authorList>
            <person name="Kucharzyk K."/>
            <person name="Murdoch R.W."/>
            <person name="Higgins S."/>
            <person name="Loffler F."/>
        </authorList>
    </citation>
    <scope>NUCLEOTIDE SEQUENCE</scope>
</reference>
<comment type="caution">
    <text evidence="2">The sequence shown here is derived from an EMBL/GenBank/DDBJ whole genome shotgun (WGS) entry which is preliminary data.</text>
</comment>
<keyword evidence="1" id="KW-0812">Transmembrane</keyword>
<evidence type="ECO:0000313" key="2">
    <source>
        <dbReference type="EMBL" id="MPN55251.1"/>
    </source>
</evidence>
<feature type="transmembrane region" description="Helical" evidence="1">
    <location>
        <begin position="54"/>
        <end position="72"/>
    </location>
</feature>
<dbReference type="EMBL" id="VSSQ01124272">
    <property type="protein sequence ID" value="MPN55251.1"/>
    <property type="molecule type" value="Genomic_DNA"/>
</dbReference>